<dbReference type="KEGG" id="alj:G8D99_00635"/>
<proteinExistence type="predicted"/>
<evidence type="ECO:0000259" key="1">
    <source>
        <dbReference type="Pfam" id="PF13643"/>
    </source>
</evidence>
<dbReference type="InterPro" id="IPR025285">
    <property type="entry name" value="DUF4145"/>
</dbReference>
<name>A0A6G8S0X1_9GAMM</name>
<organism evidence="2 3">
    <name type="scientific">Acinetobacter lanii</name>
    <dbReference type="NCBI Taxonomy" id="2715163"/>
    <lineage>
        <taxon>Bacteria</taxon>
        <taxon>Pseudomonadati</taxon>
        <taxon>Pseudomonadota</taxon>
        <taxon>Gammaproteobacteria</taxon>
        <taxon>Moraxellales</taxon>
        <taxon>Moraxellaceae</taxon>
        <taxon>Acinetobacter</taxon>
    </lineage>
</organism>
<dbReference type="RefSeq" id="WP_166321664.1">
    <property type="nucleotide sequence ID" value="NZ_CP049916.1"/>
</dbReference>
<dbReference type="AlphaFoldDB" id="A0A6G8S0X1"/>
<feature type="domain" description="DUF4145" evidence="1">
    <location>
        <begin position="111"/>
        <end position="201"/>
    </location>
</feature>
<reference evidence="2 3" key="1">
    <citation type="submission" date="2020-03" db="EMBL/GenBank/DDBJ databases">
        <authorList>
            <person name="Zhu W."/>
        </authorList>
    </citation>
    <scope>NUCLEOTIDE SEQUENCE [LARGE SCALE GENOMIC DNA]</scope>
    <source>
        <strain evidence="2 3">185</strain>
    </source>
</reference>
<evidence type="ECO:0000313" key="2">
    <source>
        <dbReference type="EMBL" id="QIO07678.1"/>
    </source>
</evidence>
<dbReference type="Pfam" id="PF13643">
    <property type="entry name" value="DUF4145"/>
    <property type="match status" value="1"/>
</dbReference>
<dbReference type="Proteomes" id="UP000501939">
    <property type="component" value="Chromosome"/>
</dbReference>
<accession>A0A6G8S0X1</accession>
<dbReference type="EMBL" id="CP049916">
    <property type="protein sequence ID" value="QIO07678.1"/>
    <property type="molecule type" value="Genomic_DNA"/>
</dbReference>
<protein>
    <submittedName>
        <fullName evidence="2">DUF4145 domain-containing protein</fullName>
    </submittedName>
</protein>
<sequence>MSNFTWECPYCNHKCYITQNNISNASNTFHLSNKFERQLCLNTYVIVCPNTSCAEVVISASLHRDISLFMGDSAIFNSSTDSLLEKWQLRPFSQAKIFPSYIPFPILNDYEEACKIRDLSPKASATLARRCLQGILRDFWEVKPDNLNKEIDQIEEKVDPLIFDAINAVRQLGNIGAHMEKNINLIIDVAPDEAQKLIELIELLLEEWYIARHRRQERLQSIKAINETKQEERKATN</sequence>
<keyword evidence="3" id="KW-1185">Reference proteome</keyword>
<evidence type="ECO:0000313" key="3">
    <source>
        <dbReference type="Proteomes" id="UP000501939"/>
    </source>
</evidence>
<gene>
    <name evidence="2" type="ORF">G8D99_00635</name>
</gene>